<protein>
    <submittedName>
        <fullName evidence="7">Spermidine/putrescine-binding periplasmic protein</fullName>
    </submittedName>
</protein>
<dbReference type="Gene3D" id="3.40.190.10">
    <property type="entry name" value="Periplasmic binding protein-like II"/>
    <property type="match status" value="2"/>
</dbReference>
<dbReference type="CDD" id="cd13663">
    <property type="entry name" value="PBP2_PotD_PotF_like_2"/>
    <property type="match status" value="1"/>
</dbReference>
<feature type="chain" id="PRO_5026868090" evidence="6">
    <location>
        <begin position="17"/>
        <end position="351"/>
    </location>
</feature>
<dbReference type="PRINTS" id="PR00909">
    <property type="entry name" value="SPERMDNBNDNG"/>
</dbReference>
<evidence type="ECO:0000313" key="7">
    <source>
        <dbReference type="EMBL" id="VYT86329.1"/>
    </source>
</evidence>
<feature type="signal peptide" evidence="6">
    <location>
        <begin position="1"/>
        <end position="16"/>
    </location>
</feature>
<dbReference type="AlphaFoldDB" id="A0A6N3A2X3"/>
<gene>
    <name evidence="7" type="primary">potD_2</name>
    <name evidence="7" type="ORF">IBLFYP30_01170</name>
</gene>
<dbReference type="PANTHER" id="PTHR30222:SF17">
    <property type="entry name" value="SPERMIDINE_PUTRESCINE-BINDING PERIPLASMIC PROTEIN"/>
    <property type="match status" value="1"/>
</dbReference>
<evidence type="ECO:0000256" key="3">
    <source>
        <dbReference type="ARBA" id="ARBA00022729"/>
    </source>
</evidence>
<name>A0A6N3A2X3_9FIRM</name>
<keyword evidence="4" id="KW-0574">Periplasm</keyword>
<dbReference type="RefSeq" id="WP_024038282.1">
    <property type="nucleotide sequence ID" value="NZ_CACRUE010000015.1"/>
</dbReference>
<evidence type="ECO:0000256" key="5">
    <source>
        <dbReference type="PIRSR" id="PIRSR019574-1"/>
    </source>
</evidence>
<reference evidence="7" key="1">
    <citation type="submission" date="2019-11" db="EMBL/GenBank/DDBJ databases">
        <authorList>
            <person name="Feng L."/>
        </authorList>
    </citation>
    <scope>NUCLEOTIDE SEQUENCE</scope>
    <source>
        <strain evidence="7">IbartlettiiLFYP30</strain>
    </source>
</reference>
<evidence type="ECO:0000256" key="6">
    <source>
        <dbReference type="SAM" id="SignalP"/>
    </source>
</evidence>
<proteinExistence type="predicted"/>
<dbReference type="GO" id="GO:0015846">
    <property type="term" value="P:polyamine transport"/>
    <property type="evidence" value="ECO:0007669"/>
    <property type="project" value="InterPro"/>
</dbReference>
<dbReference type="Pfam" id="PF13416">
    <property type="entry name" value="SBP_bac_8"/>
    <property type="match status" value="1"/>
</dbReference>
<dbReference type="SUPFAM" id="SSF53850">
    <property type="entry name" value="Periplasmic binding protein-like II"/>
    <property type="match status" value="1"/>
</dbReference>
<dbReference type="InterPro" id="IPR006059">
    <property type="entry name" value="SBP"/>
</dbReference>
<organism evidence="7">
    <name type="scientific">Intestinibacter bartlettii</name>
    <dbReference type="NCBI Taxonomy" id="261299"/>
    <lineage>
        <taxon>Bacteria</taxon>
        <taxon>Bacillati</taxon>
        <taxon>Bacillota</taxon>
        <taxon>Clostridia</taxon>
        <taxon>Peptostreptococcales</taxon>
        <taxon>Peptostreptococcaceae</taxon>
        <taxon>Intestinibacter</taxon>
    </lineage>
</organism>
<keyword evidence="2" id="KW-0813">Transport</keyword>
<dbReference type="PROSITE" id="PS51257">
    <property type="entry name" value="PROKAR_LIPOPROTEIN"/>
    <property type="match status" value="1"/>
</dbReference>
<evidence type="ECO:0000256" key="2">
    <source>
        <dbReference type="ARBA" id="ARBA00022448"/>
    </source>
</evidence>
<evidence type="ECO:0000256" key="4">
    <source>
        <dbReference type="ARBA" id="ARBA00022764"/>
    </source>
</evidence>
<dbReference type="GO" id="GO:0019808">
    <property type="term" value="F:polyamine binding"/>
    <property type="evidence" value="ECO:0007669"/>
    <property type="project" value="InterPro"/>
</dbReference>
<dbReference type="PIRSF" id="PIRSF019574">
    <property type="entry name" value="Periplasmic_polyamine_BP"/>
    <property type="match status" value="1"/>
</dbReference>
<feature type="binding site" evidence="5">
    <location>
        <position position="88"/>
    </location>
    <ligand>
        <name>spermidine</name>
        <dbReference type="ChEBI" id="CHEBI:57834"/>
    </ligand>
</feature>
<sequence length="351" mass="40292">MKLKKLIALTCTFVMAASLLTGCGSSKKSSEVLNVYNVGDYIDMDLIQKFTQETGIQVVYETYDTNEAMYQKLKSGSSKYDLIFPSDYMVDKLIEENMLQKIDYSNIPNYSQIMDSFKHPLYDPNDEYSVPYLWGTFGIIYNTKVIDKEDTKSWDILWNKKYKGKILLLDSVRDTMGISLKRLGYSMNTENQDEINKAKDELIKELDVVQAYVNDDGKDRIVAGDADMGIVYSGDALVMMDENPDLDYAIPEEGTNKWVDAMCIPKSAENKEYAEKFINFMLDPEVAKQNVDYIEYSTPNQGVYDMLDEETKKSPLAYPSKEVLDKTEVFLNLPENVMKMYDDAWTEIKTN</sequence>
<comment type="subcellular location">
    <subcellularLocation>
        <location evidence="1">Periplasm</location>
    </subcellularLocation>
</comment>
<dbReference type="InterPro" id="IPR001188">
    <property type="entry name" value="Sperm_putr-bd"/>
</dbReference>
<dbReference type="GO" id="GO:0042597">
    <property type="term" value="C:periplasmic space"/>
    <property type="evidence" value="ECO:0007669"/>
    <property type="project" value="UniProtKB-SubCell"/>
</dbReference>
<dbReference type="EMBL" id="CACRUE010000015">
    <property type="protein sequence ID" value="VYT86329.1"/>
    <property type="molecule type" value="Genomic_DNA"/>
</dbReference>
<dbReference type="PANTHER" id="PTHR30222">
    <property type="entry name" value="SPERMIDINE/PUTRESCINE-BINDING PERIPLASMIC PROTEIN"/>
    <property type="match status" value="1"/>
</dbReference>
<accession>A0A6N3A2X3</accession>
<evidence type="ECO:0000256" key="1">
    <source>
        <dbReference type="ARBA" id="ARBA00004418"/>
    </source>
</evidence>
<keyword evidence="3 6" id="KW-0732">Signal</keyword>